<reference evidence="1 2" key="1">
    <citation type="journal article" date="2019" name="Int. J. Syst. Evol. Microbiol.">
        <title>The Global Catalogue of Microorganisms (GCM) 10K type strain sequencing project: providing services to taxonomists for standard genome sequencing and annotation.</title>
        <authorList>
            <consortium name="The Broad Institute Genomics Platform"/>
            <consortium name="The Broad Institute Genome Sequencing Center for Infectious Disease"/>
            <person name="Wu L."/>
            <person name="Ma J."/>
        </authorList>
    </citation>
    <scope>NUCLEOTIDE SEQUENCE [LARGE SCALE GENOMIC DNA]</scope>
    <source>
        <strain evidence="1 2">JCM 6924</strain>
    </source>
</reference>
<accession>A0ABN3NET2</accession>
<protein>
    <submittedName>
        <fullName evidence="1">3-oxoacyl-ACP synthase</fullName>
    </submittedName>
</protein>
<comment type="caution">
    <text evidence="1">The sequence shown here is derived from an EMBL/GenBank/DDBJ whole genome shotgun (WGS) entry which is preliminary data.</text>
</comment>
<evidence type="ECO:0000313" key="2">
    <source>
        <dbReference type="Proteomes" id="UP001501095"/>
    </source>
</evidence>
<evidence type="ECO:0000313" key="1">
    <source>
        <dbReference type="EMBL" id="GAA2519895.1"/>
    </source>
</evidence>
<dbReference type="InterPro" id="IPR016039">
    <property type="entry name" value="Thiolase-like"/>
</dbReference>
<dbReference type="Gene3D" id="3.40.47.10">
    <property type="match status" value="2"/>
</dbReference>
<dbReference type="PANTHER" id="PTHR34069">
    <property type="entry name" value="3-OXOACYL-[ACYL-CARRIER-PROTEIN] SYNTHASE 3"/>
    <property type="match status" value="1"/>
</dbReference>
<gene>
    <name evidence="1" type="ORF">GCM10010423_10300</name>
</gene>
<dbReference type="SUPFAM" id="SSF53901">
    <property type="entry name" value="Thiolase-like"/>
    <property type="match status" value="1"/>
</dbReference>
<dbReference type="EMBL" id="BAAATM010000003">
    <property type="protein sequence ID" value="GAA2519895.1"/>
    <property type="molecule type" value="Genomic_DNA"/>
</dbReference>
<sequence length="335" mass="35926">MAAPLAIRAAAWQLPERSVAVADLPELAALDPAERELCLALGIDRIRADDGLGALDLARDAARRALADAGVDPADLGALVVVESRAPDRLMTSEATRLQDLLGAHRALTFTVGGLGCVSLTPALLTARGLLAADPGLEHVLVVHGSKPATPARYRHPVTVNGDAGQALLLGRSGELSVLDCLQESDGAYWDLFHVPFRDRPVADWREECRDTTAYSFRLALETRRRLDGLLRRLLERNGLHRDDVRGYVSQNLSAGGFAFLEEALGITLLPACRDNLRHYGHLGPADVLLNLHTALRRGEVPEDGPLVLINASPVAAWSLLLVDTGGAPAPTYQL</sequence>
<organism evidence="1 2">
    <name type="scientific">Streptomyces levis</name>
    <dbReference type="NCBI Taxonomy" id="285566"/>
    <lineage>
        <taxon>Bacteria</taxon>
        <taxon>Bacillati</taxon>
        <taxon>Actinomycetota</taxon>
        <taxon>Actinomycetes</taxon>
        <taxon>Kitasatosporales</taxon>
        <taxon>Streptomycetaceae</taxon>
        <taxon>Streptomyces</taxon>
    </lineage>
</organism>
<name>A0ABN3NET2_9ACTN</name>
<keyword evidence="2" id="KW-1185">Reference proteome</keyword>
<dbReference type="PANTHER" id="PTHR34069:SF2">
    <property type="entry name" value="BETA-KETOACYL-[ACYL-CARRIER-PROTEIN] SYNTHASE III"/>
    <property type="match status" value="1"/>
</dbReference>
<dbReference type="Proteomes" id="UP001501095">
    <property type="component" value="Unassembled WGS sequence"/>
</dbReference>
<dbReference type="RefSeq" id="WP_344534518.1">
    <property type="nucleotide sequence ID" value="NZ_BAAATM010000003.1"/>
</dbReference>
<proteinExistence type="predicted"/>